<dbReference type="GO" id="GO:0072344">
    <property type="term" value="P:rescue of stalled ribosome"/>
    <property type="evidence" value="ECO:0007669"/>
    <property type="project" value="UniProtKB-UniRule"/>
</dbReference>
<comment type="caution">
    <text evidence="10">The sequence shown here is derived from an EMBL/GenBank/DDBJ whole genome shotgun (WGS) entry which is preliminary data.</text>
</comment>
<evidence type="ECO:0000256" key="2">
    <source>
        <dbReference type="ARBA" id="ARBA00022555"/>
    </source>
</evidence>
<evidence type="ECO:0000256" key="4">
    <source>
        <dbReference type="ARBA" id="ARBA00022884"/>
    </source>
</evidence>
<feature type="binding site" evidence="7">
    <location>
        <position position="61"/>
    </location>
    <ligand>
        <name>tRNA</name>
        <dbReference type="ChEBI" id="CHEBI:17843"/>
    </ligand>
</feature>
<comment type="function">
    <text evidence="7">Catalyzes the release of premature peptidyl moieties from peptidyl-tRNA molecules trapped in stalled 50S ribosomal subunits, and thus maintains levels of free tRNAs and 50S ribosomes.</text>
</comment>
<evidence type="ECO:0000256" key="3">
    <source>
        <dbReference type="ARBA" id="ARBA00022801"/>
    </source>
</evidence>
<dbReference type="GO" id="GO:0004045">
    <property type="term" value="F:peptidyl-tRNA hydrolase activity"/>
    <property type="evidence" value="ECO:0007669"/>
    <property type="project" value="UniProtKB-UniRule"/>
</dbReference>
<dbReference type="EC" id="3.1.1.29" evidence="1 7"/>
<sequence>MKLIVGLGNPGKEYKNNRHNAGFILIDLLAEKLGLSWKFERKFNAEICKNEKFVLVKPQTFMNDSGLSVSKAIKFFKIDLDNLVVVHDDVDLPFGEFKYKKGSGTAGHHGVADIAEKVGSLDFWRFRIGVGRPGNNKFDVYGYVLGDFSDEEFSILENNIFKVLTQKV</sequence>
<dbReference type="CDD" id="cd00462">
    <property type="entry name" value="PTH"/>
    <property type="match status" value="1"/>
</dbReference>
<dbReference type="SUPFAM" id="SSF53178">
    <property type="entry name" value="Peptidyl-tRNA hydrolase-like"/>
    <property type="match status" value="1"/>
</dbReference>
<keyword evidence="4 7" id="KW-0694">RNA-binding</keyword>
<dbReference type="GO" id="GO:0006515">
    <property type="term" value="P:protein quality control for misfolded or incompletely synthesized proteins"/>
    <property type="evidence" value="ECO:0007669"/>
    <property type="project" value="UniProtKB-UniRule"/>
</dbReference>
<keyword evidence="2 7" id="KW-0820">tRNA-binding</keyword>
<dbReference type="AlphaFoldDB" id="A0A1F4V745"/>
<dbReference type="FunFam" id="3.40.50.1470:FF:000001">
    <property type="entry name" value="Peptidyl-tRNA hydrolase"/>
    <property type="match status" value="1"/>
</dbReference>
<dbReference type="NCBIfam" id="TIGR00447">
    <property type="entry name" value="pth"/>
    <property type="match status" value="1"/>
</dbReference>
<gene>
    <name evidence="7" type="primary">pth</name>
    <name evidence="10" type="ORF">A3D91_01825</name>
</gene>
<dbReference type="PANTHER" id="PTHR17224:SF1">
    <property type="entry name" value="PEPTIDYL-TRNA HYDROLASE"/>
    <property type="match status" value="1"/>
</dbReference>
<evidence type="ECO:0000256" key="7">
    <source>
        <dbReference type="HAMAP-Rule" id="MF_00083"/>
    </source>
</evidence>
<feature type="site" description="Stabilizes the basic form of H active site to accept a proton" evidence="7">
    <location>
        <position position="88"/>
    </location>
</feature>
<comment type="subunit">
    <text evidence="7">Monomer.</text>
</comment>
<dbReference type="STRING" id="1802620.A3D91_01825"/>
<evidence type="ECO:0000256" key="8">
    <source>
        <dbReference type="RuleBase" id="RU000673"/>
    </source>
</evidence>
<comment type="similarity">
    <text evidence="5 7 9">Belongs to the PTH family.</text>
</comment>
<comment type="subcellular location">
    <subcellularLocation>
        <location evidence="7">Cytoplasm</location>
    </subcellularLocation>
</comment>
<dbReference type="EMBL" id="MEVD01000016">
    <property type="protein sequence ID" value="OGC53028.1"/>
    <property type="molecule type" value="Genomic_DNA"/>
</dbReference>
<dbReference type="InterPro" id="IPR036416">
    <property type="entry name" value="Pept_tRNA_hydro_sf"/>
</dbReference>
<evidence type="ECO:0000313" key="10">
    <source>
        <dbReference type="EMBL" id="OGC53028.1"/>
    </source>
</evidence>
<dbReference type="HAMAP" id="MF_00083">
    <property type="entry name" value="Pept_tRNA_hydro_bact"/>
    <property type="match status" value="1"/>
</dbReference>
<name>A0A1F4V745_UNCKA</name>
<dbReference type="PANTHER" id="PTHR17224">
    <property type="entry name" value="PEPTIDYL-TRNA HYDROLASE"/>
    <property type="match status" value="1"/>
</dbReference>
<accession>A0A1F4V745</accession>
<keyword evidence="3 7" id="KW-0378">Hydrolase</keyword>
<dbReference type="Gene3D" id="3.40.50.1470">
    <property type="entry name" value="Peptidyl-tRNA hydrolase"/>
    <property type="match status" value="1"/>
</dbReference>
<protein>
    <recommendedName>
        <fullName evidence="6 7">Peptidyl-tRNA hydrolase</fullName>
        <shortName evidence="7">Pth</shortName>
        <ecNumber evidence="1 7">3.1.1.29</ecNumber>
    </recommendedName>
</protein>
<evidence type="ECO:0000313" key="11">
    <source>
        <dbReference type="Proteomes" id="UP000178127"/>
    </source>
</evidence>
<organism evidence="10 11">
    <name type="scientific">candidate division WWE3 bacterium RIFCSPHIGHO2_02_FULL_38_14</name>
    <dbReference type="NCBI Taxonomy" id="1802620"/>
    <lineage>
        <taxon>Bacteria</taxon>
        <taxon>Katanobacteria</taxon>
    </lineage>
</organism>
<proteinExistence type="inferred from homology"/>
<dbReference type="InterPro" id="IPR018171">
    <property type="entry name" value="Pept_tRNA_hydro_CS"/>
</dbReference>
<dbReference type="GO" id="GO:0000049">
    <property type="term" value="F:tRNA binding"/>
    <property type="evidence" value="ECO:0007669"/>
    <property type="project" value="UniProtKB-UniRule"/>
</dbReference>
<evidence type="ECO:0000256" key="6">
    <source>
        <dbReference type="ARBA" id="ARBA00050038"/>
    </source>
</evidence>
<feature type="active site" description="Proton acceptor" evidence="7">
    <location>
        <position position="19"/>
    </location>
</feature>
<dbReference type="Pfam" id="PF01195">
    <property type="entry name" value="Pept_tRNA_hydro"/>
    <property type="match status" value="1"/>
</dbReference>
<feature type="binding site" evidence="7">
    <location>
        <position position="14"/>
    </location>
    <ligand>
        <name>tRNA</name>
        <dbReference type="ChEBI" id="CHEBI:17843"/>
    </ligand>
</feature>
<dbReference type="PROSITE" id="PS01195">
    <property type="entry name" value="PEPT_TRNA_HYDROL_1"/>
    <property type="match status" value="1"/>
</dbReference>
<comment type="caution">
    <text evidence="7">Lacks conserved residue(s) required for the propagation of feature annotation.</text>
</comment>
<dbReference type="GO" id="GO:0005737">
    <property type="term" value="C:cytoplasm"/>
    <property type="evidence" value="ECO:0007669"/>
    <property type="project" value="UniProtKB-SubCell"/>
</dbReference>
<feature type="binding site" evidence="7">
    <location>
        <position position="63"/>
    </location>
    <ligand>
        <name>tRNA</name>
        <dbReference type="ChEBI" id="CHEBI:17843"/>
    </ligand>
</feature>
<dbReference type="InterPro" id="IPR001328">
    <property type="entry name" value="Pept_tRNA_hydro"/>
</dbReference>
<keyword evidence="7" id="KW-0963">Cytoplasm</keyword>
<evidence type="ECO:0000256" key="9">
    <source>
        <dbReference type="RuleBase" id="RU004320"/>
    </source>
</evidence>
<comment type="function">
    <text evidence="7">Hydrolyzes ribosome-free peptidyl-tRNAs (with 1 or more amino acids incorporated), which drop off the ribosome during protein synthesis, or as a result of ribosome stalling.</text>
</comment>
<comment type="catalytic activity">
    <reaction evidence="7 8">
        <text>an N-acyl-L-alpha-aminoacyl-tRNA + H2O = an N-acyl-L-amino acid + a tRNA + H(+)</text>
        <dbReference type="Rhea" id="RHEA:54448"/>
        <dbReference type="Rhea" id="RHEA-COMP:10123"/>
        <dbReference type="Rhea" id="RHEA-COMP:13883"/>
        <dbReference type="ChEBI" id="CHEBI:15377"/>
        <dbReference type="ChEBI" id="CHEBI:15378"/>
        <dbReference type="ChEBI" id="CHEBI:59874"/>
        <dbReference type="ChEBI" id="CHEBI:78442"/>
        <dbReference type="ChEBI" id="CHEBI:138191"/>
        <dbReference type="EC" id="3.1.1.29"/>
    </reaction>
</comment>
<feature type="site" description="Discriminates between blocked and unblocked aminoacyl-tRNA" evidence="7">
    <location>
        <position position="9"/>
    </location>
</feature>
<evidence type="ECO:0000256" key="1">
    <source>
        <dbReference type="ARBA" id="ARBA00013260"/>
    </source>
</evidence>
<reference evidence="10 11" key="1">
    <citation type="journal article" date="2016" name="Nat. Commun.">
        <title>Thousands of microbial genomes shed light on interconnected biogeochemical processes in an aquifer system.</title>
        <authorList>
            <person name="Anantharaman K."/>
            <person name="Brown C.T."/>
            <person name="Hug L.A."/>
            <person name="Sharon I."/>
            <person name="Castelle C.J."/>
            <person name="Probst A.J."/>
            <person name="Thomas B.C."/>
            <person name="Singh A."/>
            <person name="Wilkins M.J."/>
            <person name="Karaoz U."/>
            <person name="Brodie E.L."/>
            <person name="Williams K.H."/>
            <person name="Hubbard S.S."/>
            <person name="Banfield J.F."/>
        </authorList>
    </citation>
    <scope>NUCLEOTIDE SEQUENCE [LARGE SCALE GENOMIC DNA]</scope>
</reference>
<evidence type="ECO:0000256" key="5">
    <source>
        <dbReference type="ARBA" id="ARBA00038063"/>
    </source>
</evidence>
<dbReference type="Proteomes" id="UP000178127">
    <property type="component" value="Unassembled WGS sequence"/>
</dbReference>